<organism evidence="7 8">
    <name type="scientific">Rhizopus oryzae</name>
    <name type="common">Mucormycosis agent</name>
    <name type="synonym">Rhizopus arrhizus var. delemar</name>
    <dbReference type="NCBI Taxonomy" id="64495"/>
    <lineage>
        <taxon>Eukaryota</taxon>
        <taxon>Fungi</taxon>
        <taxon>Fungi incertae sedis</taxon>
        <taxon>Mucoromycota</taxon>
        <taxon>Mucoromycotina</taxon>
        <taxon>Mucoromycetes</taxon>
        <taxon>Mucorales</taxon>
        <taxon>Mucorineae</taxon>
        <taxon>Rhizopodaceae</taxon>
        <taxon>Rhizopus</taxon>
    </lineage>
</organism>
<dbReference type="Proteomes" id="UP000717996">
    <property type="component" value="Unassembled WGS sequence"/>
</dbReference>
<dbReference type="PRINTS" id="PR00385">
    <property type="entry name" value="P450"/>
</dbReference>
<evidence type="ECO:0000256" key="1">
    <source>
        <dbReference type="ARBA" id="ARBA00010617"/>
    </source>
</evidence>
<evidence type="ECO:0000256" key="4">
    <source>
        <dbReference type="ARBA" id="ARBA00023004"/>
    </source>
</evidence>
<dbReference type="Gene3D" id="1.10.630.10">
    <property type="entry name" value="Cytochrome P450"/>
    <property type="match status" value="1"/>
</dbReference>
<dbReference type="AlphaFoldDB" id="A0A9P6YNR4"/>
<accession>A0A9P6YNR4</accession>
<name>A0A9P6YNR4_RHIOR</name>
<dbReference type="GO" id="GO:0020037">
    <property type="term" value="F:heme binding"/>
    <property type="evidence" value="ECO:0007669"/>
    <property type="project" value="InterPro"/>
</dbReference>
<evidence type="ECO:0000313" key="7">
    <source>
        <dbReference type="EMBL" id="KAG1553443.1"/>
    </source>
</evidence>
<dbReference type="GO" id="GO:0016705">
    <property type="term" value="F:oxidoreductase activity, acting on paired donors, with incorporation or reduction of molecular oxygen"/>
    <property type="evidence" value="ECO:0007669"/>
    <property type="project" value="InterPro"/>
</dbReference>
<evidence type="ECO:0008006" key="9">
    <source>
        <dbReference type="Google" id="ProtNLM"/>
    </source>
</evidence>
<dbReference type="EMBL" id="JAANIT010000036">
    <property type="protein sequence ID" value="KAG1553443.1"/>
    <property type="molecule type" value="Genomic_DNA"/>
</dbReference>
<evidence type="ECO:0000313" key="8">
    <source>
        <dbReference type="Proteomes" id="UP000717996"/>
    </source>
</evidence>
<gene>
    <name evidence="7" type="ORF">G6F51_000591</name>
</gene>
<dbReference type="GO" id="GO:0006629">
    <property type="term" value="P:lipid metabolic process"/>
    <property type="evidence" value="ECO:0007669"/>
    <property type="project" value="UniProtKB-ARBA"/>
</dbReference>
<dbReference type="GO" id="GO:0004497">
    <property type="term" value="F:monooxygenase activity"/>
    <property type="evidence" value="ECO:0007669"/>
    <property type="project" value="UniProtKB-KW"/>
</dbReference>
<protein>
    <recommendedName>
        <fullName evidence="9">Cytochrome P450</fullName>
    </recommendedName>
</protein>
<reference evidence="7" key="1">
    <citation type="journal article" date="2020" name="Microb. Genom.">
        <title>Genetic diversity of clinical and environmental Mucorales isolates obtained from an investigation of mucormycosis cases among solid organ transplant recipients.</title>
        <authorList>
            <person name="Nguyen M.H."/>
            <person name="Kaul D."/>
            <person name="Muto C."/>
            <person name="Cheng S.J."/>
            <person name="Richter R.A."/>
            <person name="Bruno V.M."/>
            <person name="Liu G."/>
            <person name="Beyhan S."/>
            <person name="Sundermann A.J."/>
            <person name="Mounaud S."/>
            <person name="Pasculle A.W."/>
            <person name="Nierman W.C."/>
            <person name="Driscoll E."/>
            <person name="Cumbie R."/>
            <person name="Clancy C.J."/>
            <person name="Dupont C.L."/>
        </authorList>
    </citation>
    <scope>NUCLEOTIDE SEQUENCE</scope>
    <source>
        <strain evidence="7">GL16</strain>
    </source>
</reference>
<evidence type="ECO:0000256" key="6">
    <source>
        <dbReference type="RuleBase" id="RU000461"/>
    </source>
</evidence>
<comment type="cofactor">
    <cofactor evidence="5">
        <name>heme</name>
        <dbReference type="ChEBI" id="CHEBI:30413"/>
    </cofactor>
</comment>
<dbReference type="PRINTS" id="PR00463">
    <property type="entry name" value="EP450I"/>
</dbReference>
<evidence type="ECO:0000256" key="5">
    <source>
        <dbReference type="PIRSR" id="PIRSR602401-1"/>
    </source>
</evidence>
<comment type="similarity">
    <text evidence="1 6">Belongs to the cytochrome P450 family.</text>
</comment>
<dbReference type="OrthoDB" id="1470350at2759"/>
<keyword evidence="6" id="KW-0503">Monooxygenase</keyword>
<dbReference type="PROSITE" id="PS00086">
    <property type="entry name" value="CYTOCHROME_P450"/>
    <property type="match status" value="1"/>
</dbReference>
<sequence length="514" mass="59429">MSLKDLPVQQKIALTGAAASSLLALITLKYHDRPVFSEHQKDIPHVKGYPLIGNLPTLLHNIPRIYDYQLELFERLDTLTLTAPSAGMPNMIFTIDPRNVEHILKTNFQNYLKGPKFNKNLAELLGHGIFNANGEQWKYQRKTASHIFNVKNFRDQFTDVFVKEMHVMFDNILEKTCKQGTIFDFHDTMFRFTLDSFVYLGFGVQLDALVKEGKVPFAESFDFLQRRSAERFVDPLMGIKETFYNAFLTKENTTKYNIKVIDTFAQDVIEKRRKEIAAGKEDQKDLLSRFMAASNEKGEKLSDKELRDAVLNFIIAGRDTTAQALSWLFYSISLQPRIEKKMLEEIEKYITDEVENDSPALYEVISNMPYIHAVFYETLRLFPSVPTNQKYAFEDDVWPDGTHVKAGTYIAMSSYSQGRCKKLWGENAKEFYPERWIDEEGNVKREPAGKWSAFHAGPRICLGQNLATLEALVCVIMLLRRYSFKLMENQTVTYDVSLTLPMKYGMKMFVEKRK</sequence>
<dbReference type="PANTHER" id="PTHR24296">
    <property type="entry name" value="CYTOCHROME P450"/>
    <property type="match status" value="1"/>
</dbReference>
<dbReference type="InterPro" id="IPR017972">
    <property type="entry name" value="Cyt_P450_CS"/>
</dbReference>
<dbReference type="Pfam" id="PF00067">
    <property type="entry name" value="p450"/>
    <property type="match status" value="1"/>
</dbReference>
<feature type="binding site" description="axial binding residue" evidence="5">
    <location>
        <position position="461"/>
    </location>
    <ligand>
        <name>heme</name>
        <dbReference type="ChEBI" id="CHEBI:30413"/>
    </ligand>
    <ligandPart>
        <name>Fe</name>
        <dbReference type="ChEBI" id="CHEBI:18248"/>
    </ligandPart>
</feature>
<keyword evidence="3 6" id="KW-0560">Oxidoreductase</keyword>
<dbReference type="InterPro" id="IPR001128">
    <property type="entry name" value="Cyt_P450"/>
</dbReference>
<keyword evidence="2 5" id="KW-0479">Metal-binding</keyword>
<dbReference type="SUPFAM" id="SSF48264">
    <property type="entry name" value="Cytochrome P450"/>
    <property type="match status" value="1"/>
</dbReference>
<dbReference type="InterPro" id="IPR002401">
    <property type="entry name" value="Cyt_P450_E_grp-I"/>
</dbReference>
<dbReference type="CDD" id="cd11064">
    <property type="entry name" value="CYP86A"/>
    <property type="match status" value="1"/>
</dbReference>
<comment type="caution">
    <text evidence="7">The sequence shown here is derived from an EMBL/GenBank/DDBJ whole genome shotgun (WGS) entry which is preliminary data.</text>
</comment>
<evidence type="ECO:0000256" key="2">
    <source>
        <dbReference type="ARBA" id="ARBA00022723"/>
    </source>
</evidence>
<proteinExistence type="inferred from homology"/>
<dbReference type="InterPro" id="IPR036396">
    <property type="entry name" value="Cyt_P450_sf"/>
</dbReference>
<evidence type="ECO:0000256" key="3">
    <source>
        <dbReference type="ARBA" id="ARBA00023002"/>
    </source>
</evidence>
<keyword evidence="4 5" id="KW-0408">Iron</keyword>
<dbReference type="GO" id="GO:0005506">
    <property type="term" value="F:iron ion binding"/>
    <property type="evidence" value="ECO:0007669"/>
    <property type="project" value="InterPro"/>
</dbReference>
<keyword evidence="5 6" id="KW-0349">Heme</keyword>